<dbReference type="PROSITE" id="PS50893">
    <property type="entry name" value="ABC_TRANSPORTER_2"/>
    <property type="match status" value="1"/>
</dbReference>
<dbReference type="InterPro" id="IPR003593">
    <property type="entry name" value="AAA+_ATPase"/>
</dbReference>
<name>A0A0F9YG84_9ZZZZ</name>
<protein>
    <recommendedName>
        <fullName evidence="4">ABC transporter domain-containing protein</fullName>
    </recommendedName>
</protein>
<dbReference type="InterPro" id="IPR032823">
    <property type="entry name" value="BCA_ABC_TP_C"/>
</dbReference>
<comment type="caution">
    <text evidence="5">The sequence shown here is derived from an EMBL/GenBank/DDBJ whole genome shotgun (WGS) entry which is preliminary data.</text>
</comment>
<dbReference type="FunFam" id="3.40.50.300:FF:000421">
    <property type="entry name" value="Branched-chain amino acid ABC transporter ATP-binding protein"/>
    <property type="match status" value="1"/>
</dbReference>
<dbReference type="Pfam" id="PF00005">
    <property type="entry name" value="ABC_tran"/>
    <property type="match status" value="1"/>
</dbReference>
<sequence length="252" mass="27482">MSEAILKVTGLSKSFDGVRALSDLSCDLCRGEILGLIGPNGAGKTTLFNVVTGFIAPEGGKVSLKSTDITGLAPHRLANRGIARTFQDLRLIRQLSALDNALLSFRDQPGERLGNVFFRARRGREHERQNRQEAIRLLEDAGIAEKADDPAEDLSYGQQKLLSLVCCLAARAEVVLLDEPVAGIAPEMKEKILGMIRDLRDNGKSVVLIEHDLDAVMQTCDRVVFMDAGAKVSEGTPQEVRNDPKVIEAYID</sequence>
<evidence type="ECO:0000256" key="2">
    <source>
        <dbReference type="ARBA" id="ARBA00022741"/>
    </source>
</evidence>
<dbReference type="CDD" id="cd03219">
    <property type="entry name" value="ABC_Mj1267_LivG_branched"/>
    <property type="match status" value="1"/>
</dbReference>
<evidence type="ECO:0000313" key="5">
    <source>
        <dbReference type="EMBL" id="KKO11222.1"/>
    </source>
</evidence>
<dbReference type="SUPFAM" id="SSF52540">
    <property type="entry name" value="P-loop containing nucleoside triphosphate hydrolases"/>
    <property type="match status" value="1"/>
</dbReference>
<keyword evidence="2" id="KW-0547">Nucleotide-binding</keyword>
<evidence type="ECO:0000259" key="4">
    <source>
        <dbReference type="PROSITE" id="PS50893"/>
    </source>
</evidence>
<evidence type="ECO:0000256" key="3">
    <source>
        <dbReference type="ARBA" id="ARBA00022840"/>
    </source>
</evidence>
<dbReference type="InterPro" id="IPR027417">
    <property type="entry name" value="P-loop_NTPase"/>
</dbReference>
<keyword evidence="1" id="KW-0813">Transport</keyword>
<proteinExistence type="predicted"/>
<dbReference type="GO" id="GO:0005524">
    <property type="term" value="F:ATP binding"/>
    <property type="evidence" value="ECO:0007669"/>
    <property type="project" value="UniProtKB-KW"/>
</dbReference>
<dbReference type="InterPro" id="IPR003439">
    <property type="entry name" value="ABC_transporter-like_ATP-bd"/>
</dbReference>
<organism evidence="5">
    <name type="scientific">marine sediment metagenome</name>
    <dbReference type="NCBI Taxonomy" id="412755"/>
    <lineage>
        <taxon>unclassified sequences</taxon>
        <taxon>metagenomes</taxon>
        <taxon>ecological metagenomes</taxon>
    </lineage>
</organism>
<gene>
    <name evidence="5" type="ORF">LCGC14_0016980</name>
</gene>
<dbReference type="SMART" id="SM00382">
    <property type="entry name" value="AAA"/>
    <property type="match status" value="1"/>
</dbReference>
<dbReference type="InterPro" id="IPR017871">
    <property type="entry name" value="ABC_transporter-like_CS"/>
</dbReference>
<dbReference type="PANTHER" id="PTHR45772:SF9">
    <property type="entry name" value="CONSERVED COMPONENT OF ABC TRANSPORTER FOR NATURAL AMINO ACIDS"/>
    <property type="match status" value="1"/>
</dbReference>
<dbReference type="PROSITE" id="PS00211">
    <property type="entry name" value="ABC_TRANSPORTER_1"/>
    <property type="match status" value="1"/>
</dbReference>
<dbReference type="EMBL" id="LAZR01000003">
    <property type="protein sequence ID" value="KKO11222.1"/>
    <property type="molecule type" value="Genomic_DNA"/>
</dbReference>
<evidence type="ECO:0000256" key="1">
    <source>
        <dbReference type="ARBA" id="ARBA00022448"/>
    </source>
</evidence>
<accession>A0A0F9YG84</accession>
<dbReference type="InterPro" id="IPR051120">
    <property type="entry name" value="ABC_AA/LPS_Transport"/>
</dbReference>
<dbReference type="AlphaFoldDB" id="A0A0F9YG84"/>
<feature type="domain" description="ABC transporter" evidence="4">
    <location>
        <begin position="6"/>
        <end position="249"/>
    </location>
</feature>
<dbReference type="PANTHER" id="PTHR45772">
    <property type="entry name" value="CONSERVED COMPONENT OF ABC TRANSPORTER FOR NATURAL AMINO ACIDS-RELATED"/>
    <property type="match status" value="1"/>
</dbReference>
<reference evidence="5" key="1">
    <citation type="journal article" date="2015" name="Nature">
        <title>Complex archaea that bridge the gap between prokaryotes and eukaryotes.</title>
        <authorList>
            <person name="Spang A."/>
            <person name="Saw J.H."/>
            <person name="Jorgensen S.L."/>
            <person name="Zaremba-Niedzwiedzka K."/>
            <person name="Martijn J."/>
            <person name="Lind A.E."/>
            <person name="van Eijk R."/>
            <person name="Schleper C."/>
            <person name="Guy L."/>
            <person name="Ettema T.J."/>
        </authorList>
    </citation>
    <scope>NUCLEOTIDE SEQUENCE</scope>
</reference>
<dbReference type="Pfam" id="PF12399">
    <property type="entry name" value="BCA_ABC_TP_C"/>
    <property type="match status" value="1"/>
</dbReference>
<dbReference type="GO" id="GO:0005886">
    <property type="term" value="C:plasma membrane"/>
    <property type="evidence" value="ECO:0007669"/>
    <property type="project" value="TreeGrafter"/>
</dbReference>
<dbReference type="GO" id="GO:0016887">
    <property type="term" value="F:ATP hydrolysis activity"/>
    <property type="evidence" value="ECO:0007669"/>
    <property type="project" value="InterPro"/>
</dbReference>
<keyword evidence="3" id="KW-0067">ATP-binding</keyword>
<dbReference type="Gene3D" id="3.40.50.300">
    <property type="entry name" value="P-loop containing nucleotide triphosphate hydrolases"/>
    <property type="match status" value="1"/>
</dbReference>